<name>A0A922HMJ4_DERFA</name>
<feature type="compositionally biased region" description="Low complexity" evidence="1">
    <location>
        <begin position="7"/>
        <end position="23"/>
    </location>
</feature>
<dbReference type="EMBL" id="ASGP02000008">
    <property type="protein sequence ID" value="KAH9493493.1"/>
    <property type="molecule type" value="Genomic_DNA"/>
</dbReference>
<reference evidence="2" key="1">
    <citation type="submission" date="2013-05" db="EMBL/GenBank/DDBJ databases">
        <authorList>
            <person name="Yim A.K.Y."/>
            <person name="Chan T.F."/>
            <person name="Ji K.M."/>
            <person name="Liu X.Y."/>
            <person name="Zhou J.W."/>
            <person name="Li R.Q."/>
            <person name="Yang K.Y."/>
            <person name="Li J."/>
            <person name="Li M."/>
            <person name="Law P.T.W."/>
            <person name="Wu Y.L."/>
            <person name="Cai Z.L."/>
            <person name="Qin H."/>
            <person name="Bao Y."/>
            <person name="Leung R.K.K."/>
            <person name="Ng P.K.S."/>
            <person name="Zou J."/>
            <person name="Zhong X.J."/>
            <person name="Ran P.X."/>
            <person name="Zhong N.S."/>
            <person name="Liu Z.G."/>
            <person name="Tsui S.K.W."/>
        </authorList>
    </citation>
    <scope>NUCLEOTIDE SEQUENCE</scope>
    <source>
        <strain evidence="2">Derf</strain>
        <tissue evidence="2">Whole organism</tissue>
    </source>
</reference>
<reference evidence="2" key="2">
    <citation type="journal article" date="2022" name="Res Sq">
        <title>Comparative Genomics Reveals Insights into the Divergent Evolution of Astigmatic Mites and Household Pest Adaptations.</title>
        <authorList>
            <person name="Xiong Q."/>
            <person name="Wan A.T.-Y."/>
            <person name="Liu X.-Y."/>
            <person name="Fung C.S.-H."/>
            <person name="Xiao X."/>
            <person name="Malainual N."/>
            <person name="Hou J."/>
            <person name="Wang L."/>
            <person name="Wang M."/>
            <person name="Yang K."/>
            <person name="Cui Y."/>
            <person name="Leung E."/>
            <person name="Nong W."/>
            <person name="Shin S.-K."/>
            <person name="Au S."/>
            <person name="Jeong K.Y."/>
            <person name="Chew F.T."/>
            <person name="Hui J."/>
            <person name="Leung T.F."/>
            <person name="Tungtrongchitr A."/>
            <person name="Zhong N."/>
            <person name="Liu Z."/>
            <person name="Tsui S."/>
        </authorList>
    </citation>
    <scope>NUCLEOTIDE SEQUENCE</scope>
    <source>
        <strain evidence="2">Derf</strain>
        <tissue evidence="2">Whole organism</tissue>
    </source>
</reference>
<organism evidence="2 3">
    <name type="scientific">Dermatophagoides farinae</name>
    <name type="common">American house dust mite</name>
    <dbReference type="NCBI Taxonomy" id="6954"/>
    <lineage>
        <taxon>Eukaryota</taxon>
        <taxon>Metazoa</taxon>
        <taxon>Ecdysozoa</taxon>
        <taxon>Arthropoda</taxon>
        <taxon>Chelicerata</taxon>
        <taxon>Arachnida</taxon>
        <taxon>Acari</taxon>
        <taxon>Acariformes</taxon>
        <taxon>Sarcoptiformes</taxon>
        <taxon>Astigmata</taxon>
        <taxon>Psoroptidia</taxon>
        <taxon>Analgoidea</taxon>
        <taxon>Pyroglyphidae</taxon>
        <taxon>Dermatophagoidinae</taxon>
        <taxon>Dermatophagoides</taxon>
    </lineage>
</organism>
<sequence length="60" mass="6480">MTIGVDSTGKPSSTTSVPTSSTKQNPSKLTLFNQILIDGHKSTDDGQTEIMKLLFCHQLT</sequence>
<dbReference type="AlphaFoldDB" id="A0A922HMJ4"/>
<evidence type="ECO:0000313" key="2">
    <source>
        <dbReference type="EMBL" id="KAH9493493.1"/>
    </source>
</evidence>
<keyword evidence="3" id="KW-1185">Reference proteome</keyword>
<gene>
    <name evidence="2" type="ORF">DERF_014234</name>
</gene>
<protein>
    <submittedName>
        <fullName evidence="2">Uncharacterized protein</fullName>
    </submittedName>
</protein>
<feature type="region of interest" description="Disordered" evidence="1">
    <location>
        <begin position="1"/>
        <end position="25"/>
    </location>
</feature>
<accession>A0A922HMJ4</accession>
<evidence type="ECO:0000313" key="3">
    <source>
        <dbReference type="Proteomes" id="UP000790347"/>
    </source>
</evidence>
<comment type="caution">
    <text evidence="2">The sequence shown here is derived from an EMBL/GenBank/DDBJ whole genome shotgun (WGS) entry which is preliminary data.</text>
</comment>
<proteinExistence type="predicted"/>
<evidence type="ECO:0000256" key="1">
    <source>
        <dbReference type="SAM" id="MobiDB-lite"/>
    </source>
</evidence>
<dbReference type="Proteomes" id="UP000790347">
    <property type="component" value="Unassembled WGS sequence"/>
</dbReference>